<comment type="caution">
    <text evidence="2">The sequence shown here is derived from an EMBL/GenBank/DDBJ whole genome shotgun (WGS) entry which is preliminary data.</text>
</comment>
<dbReference type="InterPro" id="IPR001128">
    <property type="entry name" value="Cyt_P450"/>
</dbReference>
<evidence type="ECO:0000313" key="3">
    <source>
        <dbReference type="Proteomes" id="UP001595075"/>
    </source>
</evidence>
<evidence type="ECO:0000313" key="2">
    <source>
        <dbReference type="EMBL" id="KAL2062425.1"/>
    </source>
</evidence>
<proteinExistence type="inferred from homology"/>
<dbReference type="PANTHER" id="PTHR24305:SF166">
    <property type="entry name" value="CYTOCHROME P450 12A4, MITOCHONDRIAL-RELATED"/>
    <property type="match status" value="1"/>
</dbReference>
<reference evidence="2 3" key="1">
    <citation type="journal article" date="2024" name="Commun. Biol.">
        <title>Comparative genomic analysis of thermophilic fungi reveals convergent evolutionary adaptations and gene losses.</title>
        <authorList>
            <person name="Steindorff A.S."/>
            <person name="Aguilar-Pontes M.V."/>
            <person name="Robinson A.J."/>
            <person name="Andreopoulos B."/>
            <person name="LaButti K."/>
            <person name="Kuo A."/>
            <person name="Mondo S."/>
            <person name="Riley R."/>
            <person name="Otillar R."/>
            <person name="Haridas S."/>
            <person name="Lipzen A."/>
            <person name="Grimwood J."/>
            <person name="Schmutz J."/>
            <person name="Clum A."/>
            <person name="Reid I.D."/>
            <person name="Moisan M.C."/>
            <person name="Butler G."/>
            <person name="Nguyen T.T.M."/>
            <person name="Dewar K."/>
            <person name="Conant G."/>
            <person name="Drula E."/>
            <person name="Henrissat B."/>
            <person name="Hansel C."/>
            <person name="Singer S."/>
            <person name="Hutchinson M.I."/>
            <person name="de Vries R.P."/>
            <person name="Natvig D.O."/>
            <person name="Powell A.J."/>
            <person name="Tsang A."/>
            <person name="Grigoriev I.V."/>
        </authorList>
    </citation>
    <scope>NUCLEOTIDE SEQUENCE [LARGE SCALE GENOMIC DNA]</scope>
    <source>
        <strain evidence="2 3">CBS 494.80</strain>
    </source>
</reference>
<organism evidence="2 3">
    <name type="scientific">Oculimacula yallundae</name>
    <dbReference type="NCBI Taxonomy" id="86028"/>
    <lineage>
        <taxon>Eukaryota</taxon>
        <taxon>Fungi</taxon>
        <taxon>Dikarya</taxon>
        <taxon>Ascomycota</taxon>
        <taxon>Pezizomycotina</taxon>
        <taxon>Leotiomycetes</taxon>
        <taxon>Helotiales</taxon>
        <taxon>Ploettnerulaceae</taxon>
        <taxon>Oculimacula</taxon>
    </lineage>
</organism>
<dbReference type="Pfam" id="PF00067">
    <property type="entry name" value="p450"/>
    <property type="match status" value="1"/>
</dbReference>
<dbReference type="EMBL" id="JAZHXI010000017">
    <property type="protein sequence ID" value="KAL2062425.1"/>
    <property type="molecule type" value="Genomic_DNA"/>
</dbReference>
<keyword evidence="3" id="KW-1185">Reference proteome</keyword>
<dbReference type="CDD" id="cd00302">
    <property type="entry name" value="cytochrome_P450"/>
    <property type="match status" value="1"/>
</dbReference>
<dbReference type="Gene3D" id="1.10.630.10">
    <property type="entry name" value="Cytochrome P450"/>
    <property type="match status" value="2"/>
</dbReference>
<accession>A0ABR4BXM9</accession>
<dbReference type="Proteomes" id="UP001595075">
    <property type="component" value="Unassembled WGS sequence"/>
</dbReference>
<protein>
    <recommendedName>
        <fullName evidence="4">Cytochrome P450</fullName>
    </recommendedName>
</protein>
<gene>
    <name evidence="2" type="ORF">VTL71DRAFT_6691</name>
</gene>
<dbReference type="InterPro" id="IPR036396">
    <property type="entry name" value="Cyt_P450_sf"/>
</dbReference>
<name>A0ABR4BXM9_9HELO</name>
<dbReference type="SUPFAM" id="SSF48264">
    <property type="entry name" value="Cytochrome P450"/>
    <property type="match status" value="1"/>
</dbReference>
<dbReference type="PANTHER" id="PTHR24305">
    <property type="entry name" value="CYTOCHROME P450"/>
    <property type="match status" value="1"/>
</dbReference>
<evidence type="ECO:0008006" key="4">
    <source>
        <dbReference type="Google" id="ProtNLM"/>
    </source>
</evidence>
<sequence length="419" mass="47382">MLLGKLGFQNSTSSVNTLDDVLLNTGPIGVTLNGHGVRSIEGPLGLPFFANFYEIFLDHIGNTDRLFKKYGPIVKTNIMGKIAYATNDPAISLLSLADIKDNSALFVGDTETANWKAAHKFIPPAMSWKAVRHYTPMMEDHVRLSFKIFDELDASNEAWNVYPYMIKMASGFIGQFMLGMDFHHMDFIDAPMHSFVVLSSQMLHLNKKVSAEGAWYASLPFGNPQKLRIIRKALHDVPAEQVDIDRQTIGSDLPIQDAAIEAKNDRLRQELVDHAIDEDTIWIPELSNDLPFFYKFIKETQRLHYPSFQPARTSKTEVILPGGYRLPADSILIASLYGLHTNSTHWSNPQRFDQDRWDTDEIKNRAKGSYLPFATGPRGCTGFNLASPEVKVVVPELVYRNLYVRAMRRTEWPKKSAMS</sequence>
<evidence type="ECO:0000256" key="1">
    <source>
        <dbReference type="ARBA" id="ARBA00010617"/>
    </source>
</evidence>
<dbReference type="InterPro" id="IPR050121">
    <property type="entry name" value="Cytochrome_P450_monoxygenase"/>
</dbReference>
<dbReference type="InterPro" id="IPR002401">
    <property type="entry name" value="Cyt_P450_E_grp-I"/>
</dbReference>
<dbReference type="PRINTS" id="PR00463">
    <property type="entry name" value="EP450I"/>
</dbReference>
<comment type="similarity">
    <text evidence="1">Belongs to the cytochrome P450 family.</text>
</comment>